<comment type="caution">
    <text evidence="2">The sequence shown here is derived from an EMBL/GenBank/DDBJ whole genome shotgun (WGS) entry which is preliminary data.</text>
</comment>
<dbReference type="PANTHER" id="PTHR21310">
    <property type="entry name" value="AMINOGLYCOSIDE PHOSPHOTRANSFERASE-RELATED-RELATED"/>
    <property type="match status" value="1"/>
</dbReference>
<dbReference type="Pfam" id="PF01636">
    <property type="entry name" value="APH"/>
    <property type="match status" value="1"/>
</dbReference>
<dbReference type="EMBL" id="JASBNA010000011">
    <property type="protein sequence ID" value="KAK7688269.1"/>
    <property type="molecule type" value="Genomic_DNA"/>
</dbReference>
<dbReference type="InterPro" id="IPR051678">
    <property type="entry name" value="AGP_Transferase"/>
</dbReference>
<dbReference type="InterPro" id="IPR011009">
    <property type="entry name" value="Kinase-like_dom_sf"/>
</dbReference>
<evidence type="ECO:0000259" key="1">
    <source>
        <dbReference type="Pfam" id="PF01636"/>
    </source>
</evidence>
<dbReference type="PANTHER" id="PTHR21310:SF58">
    <property type="entry name" value="AMINOGLYCOSIDE PHOSPHOTRANSFERASE DOMAIN-CONTAINING PROTEIN"/>
    <property type="match status" value="1"/>
</dbReference>
<feature type="domain" description="Aminoglycoside phosphotransferase" evidence="1">
    <location>
        <begin position="113"/>
        <end position="290"/>
    </location>
</feature>
<reference evidence="2 3" key="1">
    <citation type="submission" date="2022-09" db="EMBL/GenBank/DDBJ databases">
        <authorList>
            <person name="Palmer J.M."/>
        </authorList>
    </citation>
    <scope>NUCLEOTIDE SEQUENCE [LARGE SCALE GENOMIC DNA]</scope>
    <source>
        <strain evidence="2 3">DSM 7382</strain>
    </source>
</reference>
<dbReference type="AlphaFoldDB" id="A0AAW0GDZ1"/>
<dbReference type="Gene3D" id="3.90.1200.10">
    <property type="match status" value="1"/>
</dbReference>
<gene>
    <name evidence="2" type="ORF">QCA50_008639</name>
</gene>
<accession>A0AAW0GDZ1</accession>
<name>A0AAW0GDZ1_9APHY</name>
<evidence type="ECO:0000313" key="2">
    <source>
        <dbReference type="EMBL" id="KAK7688269.1"/>
    </source>
</evidence>
<dbReference type="SUPFAM" id="SSF56112">
    <property type="entry name" value="Protein kinase-like (PK-like)"/>
    <property type="match status" value="1"/>
</dbReference>
<organism evidence="2 3">
    <name type="scientific">Cerrena zonata</name>
    <dbReference type="NCBI Taxonomy" id="2478898"/>
    <lineage>
        <taxon>Eukaryota</taxon>
        <taxon>Fungi</taxon>
        <taxon>Dikarya</taxon>
        <taxon>Basidiomycota</taxon>
        <taxon>Agaricomycotina</taxon>
        <taxon>Agaricomycetes</taxon>
        <taxon>Polyporales</taxon>
        <taxon>Cerrenaceae</taxon>
        <taxon>Cerrena</taxon>
    </lineage>
</organism>
<dbReference type="Proteomes" id="UP001385951">
    <property type="component" value="Unassembled WGS sequence"/>
</dbReference>
<keyword evidence="3" id="KW-1185">Reference proteome</keyword>
<proteinExistence type="predicted"/>
<evidence type="ECO:0000313" key="3">
    <source>
        <dbReference type="Proteomes" id="UP001385951"/>
    </source>
</evidence>
<sequence>MLRRIPVSSGALSQEDALTVLSAIRASQPARGIRQPLLRLLWRPWTSLWLFVPASFRRTIYHGLWWAGKKWYGRGEVNAQCAPFGLFLKRGDPAILRAGSLANIHVAMNTTIPVPTVLDLINDGEFAMMVTTQIPGESVRFSIQEGRMTEEYFESIMRDWLTQLRNLPVPDPQRVSGFDGGRCLSFRVYRDPIGPFPSMAAFHKKLLWMCPMAAGQRLEAEVAPKSHDKSHRILFAHGDLHVNNILAHNDQVSGLVDWDSAGWYPEYWDYAVAIYHHRRFPFWVDCFSRIFPQYEDELEVEKAIWEVHCPW</sequence>
<protein>
    <recommendedName>
        <fullName evidence="1">Aminoglycoside phosphotransferase domain-containing protein</fullName>
    </recommendedName>
</protein>
<dbReference type="InterPro" id="IPR002575">
    <property type="entry name" value="Aminoglycoside_PTrfase"/>
</dbReference>